<keyword evidence="2" id="KW-1133">Transmembrane helix</keyword>
<protein>
    <recommendedName>
        <fullName evidence="5">Transmembrane protein</fullName>
    </recommendedName>
</protein>
<evidence type="ECO:0000256" key="1">
    <source>
        <dbReference type="SAM" id="MobiDB-lite"/>
    </source>
</evidence>
<accession>A0A9W9CS17</accession>
<gene>
    <name evidence="3" type="ORF">N0V93_010117</name>
</gene>
<dbReference type="AlphaFoldDB" id="A0A9W9CS17"/>
<evidence type="ECO:0008006" key="5">
    <source>
        <dbReference type="Google" id="ProtNLM"/>
    </source>
</evidence>
<comment type="caution">
    <text evidence="3">The sequence shown here is derived from an EMBL/GenBank/DDBJ whole genome shotgun (WGS) entry which is preliminary data.</text>
</comment>
<name>A0A9W9CS17_9PEZI</name>
<evidence type="ECO:0000313" key="3">
    <source>
        <dbReference type="EMBL" id="KAJ4385688.1"/>
    </source>
</evidence>
<keyword evidence="4" id="KW-1185">Reference proteome</keyword>
<feature type="transmembrane region" description="Helical" evidence="2">
    <location>
        <begin position="52"/>
        <end position="73"/>
    </location>
</feature>
<dbReference type="EMBL" id="JAPEVB010000007">
    <property type="protein sequence ID" value="KAJ4385688.1"/>
    <property type="molecule type" value="Genomic_DNA"/>
</dbReference>
<feature type="transmembrane region" description="Helical" evidence="2">
    <location>
        <begin position="152"/>
        <end position="171"/>
    </location>
</feature>
<organism evidence="3 4">
    <name type="scientific">Gnomoniopsis smithogilvyi</name>
    <dbReference type="NCBI Taxonomy" id="1191159"/>
    <lineage>
        <taxon>Eukaryota</taxon>
        <taxon>Fungi</taxon>
        <taxon>Dikarya</taxon>
        <taxon>Ascomycota</taxon>
        <taxon>Pezizomycotina</taxon>
        <taxon>Sordariomycetes</taxon>
        <taxon>Sordariomycetidae</taxon>
        <taxon>Diaporthales</taxon>
        <taxon>Gnomoniaceae</taxon>
        <taxon>Gnomoniopsis</taxon>
    </lineage>
</organism>
<evidence type="ECO:0000313" key="4">
    <source>
        <dbReference type="Proteomes" id="UP001140453"/>
    </source>
</evidence>
<feature type="transmembrane region" description="Helical" evidence="2">
    <location>
        <begin position="79"/>
        <end position="100"/>
    </location>
</feature>
<keyword evidence="2" id="KW-0472">Membrane</keyword>
<keyword evidence="2" id="KW-0812">Transmembrane</keyword>
<feature type="region of interest" description="Disordered" evidence="1">
    <location>
        <begin position="197"/>
        <end position="222"/>
    </location>
</feature>
<evidence type="ECO:0000256" key="2">
    <source>
        <dbReference type="SAM" id="Phobius"/>
    </source>
</evidence>
<dbReference type="Proteomes" id="UP001140453">
    <property type="component" value="Unassembled WGS sequence"/>
</dbReference>
<sequence length="293" mass="32880">MANRRSYFREAPMEEFTPANSINEEAFREEHQSRLRIWANGTGKPVLRVANAVLHLGLCTMLFAIMVEFMLWYRGHRRMPQAITLTSLVAADSCLDLFAVIRLRKRWPGWAVALRLLLAMTYIAQFLVYIGYRQVFPARYAYWGLPEGYSDPVVYIILLALGIWNLFHAALHRHALGRDLRRLVVCIQVRFVRSSQVDDGNHDNQRHTLSGHNLPTTGLPSHEVERANSPVTIALRVVQADSKNLNLVVTEQSATSSISGESSSRGGSTVHTKSPTTLEGDGTANARATADRQ</sequence>
<proteinExistence type="predicted"/>
<feature type="compositionally biased region" description="Low complexity" evidence="1">
    <location>
        <begin position="253"/>
        <end position="268"/>
    </location>
</feature>
<reference evidence="3" key="1">
    <citation type="submission" date="2022-10" db="EMBL/GenBank/DDBJ databases">
        <title>Tapping the CABI collections for fungal endophytes: first genome assemblies for Collariella, Neodidymelliopsis, Ascochyta clinopodiicola, Didymella pomorum, Didymosphaeria variabile, Neocosmospora piperis and Neocucurbitaria cava.</title>
        <authorList>
            <person name="Hill R."/>
        </authorList>
    </citation>
    <scope>NUCLEOTIDE SEQUENCE</scope>
    <source>
        <strain evidence="3">IMI 355082</strain>
    </source>
</reference>
<feature type="region of interest" description="Disordered" evidence="1">
    <location>
        <begin position="252"/>
        <end position="293"/>
    </location>
</feature>
<dbReference type="OrthoDB" id="5209398at2759"/>
<feature type="transmembrane region" description="Helical" evidence="2">
    <location>
        <begin position="112"/>
        <end position="132"/>
    </location>
</feature>
<feature type="compositionally biased region" description="Polar residues" evidence="1">
    <location>
        <begin position="207"/>
        <end position="219"/>
    </location>
</feature>